<dbReference type="InterPro" id="IPR042255">
    <property type="entry name" value="EutC_N"/>
</dbReference>
<feature type="binding site" evidence="8">
    <location>
        <position position="229"/>
    </location>
    <ligand>
        <name>adenosylcob(III)alamin</name>
        <dbReference type="ChEBI" id="CHEBI:18408"/>
    </ligand>
</feature>
<keyword evidence="4 8" id="KW-1283">Bacterial microcompartment</keyword>
<accession>A0A0M4SCM5</accession>
<dbReference type="Proteomes" id="UP000054800">
    <property type="component" value="Unassembled WGS sequence"/>
</dbReference>
<dbReference type="EC" id="4.3.1.7" evidence="6 8"/>
<dbReference type="Gene3D" id="1.10.30.40">
    <property type="entry name" value="Ethanolamine ammonia-lyase light chain (EutC), N-terminal domain"/>
    <property type="match status" value="1"/>
</dbReference>
<dbReference type="RefSeq" id="WP_005904029.1">
    <property type="nucleotide sequence ID" value="NZ_CP022122.1"/>
</dbReference>
<gene>
    <name evidence="8" type="primary">eutC</name>
    <name evidence="9" type="ORF">RO03_11895</name>
</gene>
<evidence type="ECO:0000256" key="8">
    <source>
        <dbReference type="HAMAP-Rule" id="MF_00601"/>
    </source>
</evidence>
<dbReference type="UniPathway" id="UPA00560"/>
<dbReference type="GO" id="GO:0009350">
    <property type="term" value="C:ethanolamine ammonia-lyase complex"/>
    <property type="evidence" value="ECO:0007669"/>
    <property type="project" value="UniProtKB-UniRule"/>
</dbReference>
<dbReference type="PANTHER" id="PTHR39330:SF1">
    <property type="entry name" value="ETHANOLAMINE AMMONIA-LYASE SMALL SUBUNIT"/>
    <property type="match status" value="1"/>
</dbReference>
<dbReference type="EMBL" id="LMVH01000003">
    <property type="protein sequence ID" value="KUL97689.1"/>
    <property type="molecule type" value="Genomic_DNA"/>
</dbReference>
<dbReference type="GO" id="GO:0031471">
    <property type="term" value="C:ethanolamine degradation polyhedral organelle"/>
    <property type="evidence" value="ECO:0007669"/>
    <property type="project" value="UniProtKB-UniRule"/>
</dbReference>
<dbReference type="FunFam" id="1.10.30.40:FF:000001">
    <property type="entry name" value="Ethanolamine ammonia-lyase light chain"/>
    <property type="match status" value="1"/>
</dbReference>
<dbReference type="Pfam" id="PF05985">
    <property type="entry name" value="EutC"/>
    <property type="match status" value="1"/>
</dbReference>
<dbReference type="OMA" id="FQFAHAQ"/>
<dbReference type="FunFam" id="3.40.50.11240:FF:000001">
    <property type="entry name" value="Ethanolamine ammonia-lyase light chain"/>
    <property type="match status" value="1"/>
</dbReference>
<evidence type="ECO:0000256" key="3">
    <source>
        <dbReference type="ARBA" id="ARBA00023285"/>
    </source>
</evidence>
<proteinExistence type="inferred from homology"/>
<name>A0A0M4SCM5_FUSNC</name>
<comment type="catalytic activity">
    <reaction evidence="5 8">
        <text>ethanolamine = acetaldehyde + NH4(+)</text>
        <dbReference type="Rhea" id="RHEA:15313"/>
        <dbReference type="ChEBI" id="CHEBI:15343"/>
        <dbReference type="ChEBI" id="CHEBI:28938"/>
        <dbReference type="ChEBI" id="CHEBI:57603"/>
        <dbReference type="EC" id="4.3.1.7"/>
    </reaction>
</comment>
<organism evidence="9 10">
    <name type="scientific">Fusobacterium nucleatum subsp. nucleatum</name>
    <dbReference type="NCBI Taxonomy" id="76856"/>
    <lineage>
        <taxon>Bacteria</taxon>
        <taxon>Fusobacteriati</taxon>
        <taxon>Fusobacteriota</taxon>
        <taxon>Fusobacteriia</taxon>
        <taxon>Fusobacteriales</taxon>
        <taxon>Fusobacteriaceae</taxon>
        <taxon>Fusobacterium</taxon>
    </lineage>
</organism>
<comment type="caution">
    <text evidence="8">Lacks conserved residue(s) required for the propagation of feature annotation.</text>
</comment>
<evidence type="ECO:0000313" key="10">
    <source>
        <dbReference type="Proteomes" id="UP000054800"/>
    </source>
</evidence>
<evidence type="ECO:0000256" key="6">
    <source>
        <dbReference type="ARBA" id="ARBA00067005"/>
    </source>
</evidence>
<protein>
    <recommendedName>
        <fullName evidence="7 8">Ethanolamine ammonia-lyase small subunit</fullName>
        <shortName evidence="8">EAL small subunit</shortName>
        <ecNumber evidence="6 8">4.3.1.7</ecNumber>
    </recommendedName>
</protein>
<dbReference type="Gene3D" id="3.40.50.11240">
    <property type="entry name" value="Ethanolamine ammonia-lyase light chain (EutC)"/>
    <property type="match status" value="1"/>
</dbReference>
<keyword evidence="2 8" id="KW-0456">Lyase</keyword>
<comment type="caution">
    <text evidence="9">The sequence shown here is derived from an EMBL/GenBank/DDBJ whole genome shotgun (WGS) entry which is preliminary data.</text>
</comment>
<comment type="similarity">
    <text evidence="8">Belongs to the EutC family.</text>
</comment>
<dbReference type="GO" id="GO:0046336">
    <property type="term" value="P:ethanolamine catabolic process"/>
    <property type="evidence" value="ECO:0007669"/>
    <property type="project" value="UniProtKB-UniRule"/>
</dbReference>
<dbReference type="GO" id="GO:0006520">
    <property type="term" value="P:amino acid metabolic process"/>
    <property type="evidence" value="ECO:0007669"/>
    <property type="project" value="InterPro"/>
</dbReference>
<dbReference type="GO" id="GO:0008851">
    <property type="term" value="F:ethanolamine ammonia-lyase activity"/>
    <property type="evidence" value="ECO:0007669"/>
    <property type="project" value="UniProtKB-UniRule"/>
</dbReference>
<keyword evidence="1 8" id="KW-0846">Cobalamin</keyword>
<dbReference type="AlphaFoldDB" id="A0A0M4SCM5"/>
<keyword evidence="3 8" id="KW-0170">Cobalt</keyword>
<reference evidence="9 10" key="1">
    <citation type="submission" date="2015-10" db="EMBL/GenBank/DDBJ databases">
        <authorList>
            <person name="Gilbert D.G."/>
        </authorList>
    </citation>
    <scope>NUCLEOTIDE SEQUENCE [LARGE SCALE GENOMIC DNA]</scope>
    <source>
        <strain evidence="9 10">ChDC F311</strain>
    </source>
</reference>
<dbReference type="HAMAP" id="MF_00601">
    <property type="entry name" value="EutC"/>
    <property type="match status" value="1"/>
</dbReference>
<evidence type="ECO:0000256" key="7">
    <source>
        <dbReference type="ARBA" id="ARBA00069181"/>
    </source>
</evidence>
<dbReference type="PANTHER" id="PTHR39330">
    <property type="entry name" value="ETHANOLAMINE AMMONIA-LYASE LIGHT CHAIN"/>
    <property type="match status" value="1"/>
</dbReference>
<evidence type="ECO:0000313" key="9">
    <source>
        <dbReference type="EMBL" id="KUL97689.1"/>
    </source>
</evidence>
<feature type="binding site" evidence="8">
    <location>
        <position position="208"/>
    </location>
    <ligand>
        <name>adenosylcob(III)alamin</name>
        <dbReference type="ChEBI" id="CHEBI:18408"/>
    </ligand>
</feature>
<comment type="subunit">
    <text evidence="8">The basic unit is a heterodimer which dimerizes to form tetramers. The heterotetramers trimerize; 6 large subunits form a core ring with 6 small subunits projecting outwards.</text>
</comment>
<dbReference type="OrthoDB" id="114248at2"/>
<dbReference type="InterPro" id="IPR042251">
    <property type="entry name" value="EutC_C"/>
</dbReference>
<evidence type="ECO:0000256" key="2">
    <source>
        <dbReference type="ARBA" id="ARBA00023239"/>
    </source>
</evidence>
<dbReference type="PATRIC" id="fig|76856.3.peg.1606"/>
<dbReference type="SMR" id="A0A0M4SCM5"/>
<dbReference type="InterPro" id="IPR009246">
    <property type="entry name" value="EutC"/>
</dbReference>
<dbReference type="GeneID" id="79782790"/>
<comment type="function">
    <text evidence="8">Catalyzes the deamination of various vicinal amino-alcohols to oxo compounds. Allows this organism to utilize ethanolamine as the sole source of nitrogen and carbon in the presence of external vitamin B12.</text>
</comment>
<evidence type="ECO:0000256" key="4">
    <source>
        <dbReference type="ARBA" id="ARBA00024446"/>
    </source>
</evidence>
<dbReference type="NCBIfam" id="NF003971">
    <property type="entry name" value="PRK05465.1"/>
    <property type="match status" value="1"/>
</dbReference>
<dbReference type="PIRSF" id="PIRSF018982">
    <property type="entry name" value="EutC"/>
    <property type="match status" value="1"/>
</dbReference>
<comment type="subcellular location">
    <subcellularLocation>
        <location evidence="8">Bacterial microcompartment</location>
    </subcellularLocation>
</comment>
<comment type="pathway">
    <text evidence="8">Amine and polyamine degradation; ethanolamine degradation.</text>
</comment>
<evidence type="ECO:0000256" key="1">
    <source>
        <dbReference type="ARBA" id="ARBA00022628"/>
    </source>
</evidence>
<evidence type="ECO:0000256" key="5">
    <source>
        <dbReference type="ARBA" id="ARBA00052081"/>
    </source>
</evidence>
<sequence>MVSELELKEIIGKVLKEMAVEGKTEGQAVTETKKTSESHIEDGIIDDITKEDLREIVELKNATNKEEFLKYKRKTPARLGISRAGSRYTTHTMLRLRADHAAAQDAVLSSVNEDFLKANNLFIVKSRCEDKDQYITRPDLGRRLDEESVKTLKEKCVQNPTVQVFVADGLSSTAIEANIEDCLPALLNGLKSYGISVGTPFFAKLARVGLADDVSEVLGAEVTCVLIGERPGLATAESMSAYITYKGYVGIPEAKRTVVSNIHVKGTPAAEAGAHIAHIIKKVLDAKASGQDLKL</sequence>
<comment type="cofactor">
    <cofactor evidence="8">
        <name>adenosylcob(III)alamin</name>
        <dbReference type="ChEBI" id="CHEBI:18408"/>
    </cofactor>
    <text evidence="8">Binds between the large and small subunits.</text>
</comment>
<dbReference type="GO" id="GO:0031419">
    <property type="term" value="F:cobalamin binding"/>
    <property type="evidence" value="ECO:0007669"/>
    <property type="project" value="UniProtKB-UniRule"/>
</dbReference>